<keyword evidence="1" id="KW-0175">Coiled coil</keyword>
<evidence type="ECO:0000256" key="2">
    <source>
        <dbReference type="SAM" id="MobiDB-lite"/>
    </source>
</evidence>
<feature type="coiled-coil region" evidence="1">
    <location>
        <begin position="28"/>
        <end position="55"/>
    </location>
</feature>
<organism evidence="3 4">
    <name type="scientific">Conoideocrella luteorostrata</name>
    <dbReference type="NCBI Taxonomy" id="1105319"/>
    <lineage>
        <taxon>Eukaryota</taxon>
        <taxon>Fungi</taxon>
        <taxon>Dikarya</taxon>
        <taxon>Ascomycota</taxon>
        <taxon>Pezizomycotina</taxon>
        <taxon>Sordariomycetes</taxon>
        <taxon>Hypocreomycetidae</taxon>
        <taxon>Hypocreales</taxon>
        <taxon>Clavicipitaceae</taxon>
        <taxon>Conoideocrella</taxon>
    </lineage>
</organism>
<accession>A0AAJ0CYU6</accession>
<keyword evidence="4" id="KW-1185">Reference proteome</keyword>
<proteinExistence type="predicted"/>
<dbReference type="Proteomes" id="UP001251528">
    <property type="component" value="Unassembled WGS sequence"/>
</dbReference>
<feature type="compositionally biased region" description="Basic and acidic residues" evidence="2">
    <location>
        <begin position="67"/>
        <end position="77"/>
    </location>
</feature>
<name>A0AAJ0CYU6_9HYPO</name>
<evidence type="ECO:0000313" key="3">
    <source>
        <dbReference type="EMBL" id="KAK2616562.1"/>
    </source>
</evidence>
<sequence length="110" mass="11908">MRTGSDVDTTGREAFHVGQEVNAGFESFRHFERKAQEARQGHKKLTEELNTLNEQPVWPTTNRIAELDNRGPVRRGDDSDDGTDGALASVAGPGGSGSANLVYGDVRPLN</sequence>
<dbReference type="EMBL" id="JASWJB010000005">
    <property type="protein sequence ID" value="KAK2616562.1"/>
    <property type="molecule type" value="Genomic_DNA"/>
</dbReference>
<reference evidence="3" key="1">
    <citation type="submission" date="2023-06" db="EMBL/GenBank/DDBJ databases">
        <title>Conoideocrella luteorostrata (Hypocreales: Clavicipitaceae), a potential biocontrol fungus for elongate hemlock scale in United States Christmas tree production areas.</title>
        <authorList>
            <person name="Barrett H."/>
            <person name="Lovett B."/>
            <person name="Macias A.M."/>
            <person name="Stajich J.E."/>
            <person name="Kasson M.T."/>
        </authorList>
    </citation>
    <scope>NUCLEOTIDE SEQUENCE</scope>
    <source>
        <strain evidence="3">ARSEF 14590</strain>
    </source>
</reference>
<gene>
    <name evidence="3" type="ORF">QQS21_000605</name>
</gene>
<evidence type="ECO:0000256" key="1">
    <source>
        <dbReference type="SAM" id="Coils"/>
    </source>
</evidence>
<evidence type="ECO:0000313" key="4">
    <source>
        <dbReference type="Proteomes" id="UP001251528"/>
    </source>
</evidence>
<comment type="caution">
    <text evidence="3">The sequence shown here is derived from an EMBL/GenBank/DDBJ whole genome shotgun (WGS) entry which is preliminary data.</text>
</comment>
<protein>
    <submittedName>
        <fullName evidence="3">Uncharacterized protein</fullName>
    </submittedName>
</protein>
<feature type="region of interest" description="Disordered" evidence="2">
    <location>
        <begin position="67"/>
        <end position="110"/>
    </location>
</feature>
<dbReference type="AlphaFoldDB" id="A0AAJ0CYU6"/>